<dbReference type="OrthoDB" id="340938at2759"/>
<dbReference type="Proteomes" id="UP000236928">
    <property type="component" value="Unassembled WGS sequence"/>
</dbReference>
<proteinExistence type="predicted"/>
<accession>A0A2P4YWJ0</accession>
<dbReference type="EMBL" id="JIBK01000002">
    <property type="protein sequence ID" value="POM82153.1"/>
    <property type="molecule type" value="Genomic_DNA"/>
</dbReference>
<dbReference type="AlphaFoldDB" id="A0A2P4YWJ0"/>
<evidence type="ECO:0000313" key="2">
    <source>
        <dbReference type="Proteomes" id="UP000236928"/>
    </source>
</evidence>
<gene>
    <name evidence="1" type="ORF">CmeUKMEL1_00970</name>
</gene>
<keyword evidence="2" id="KW-1185">Reference proteome</keyword>
<protein>
    <submittedName>
        <fullName evidence="1">Uncharacterized protein</fullName>
    </submittedName>
</protein>
<organism evidence="1 2">
    <name type="scientific">Cryptosporidium meleagridis</name>
    <dbReference type="NCBI Taxonomy" id="93969"/>
    <lineage>
        <taxon>Eukaryota</taxon>
        <taxon>Sar</taxon>
        <taxon>Alveolata</taxon>
        <taxon>Apicomplexa</taxon>
        <taxon>Conoidasida</taxon>
        <taxon>Coccidia</taxon>
        <taxon>Eucoccidiorida</taxon>
        <taxon>Eimeriorina</taxon>
        <taxon>Cryptosporidiidae</taxon>
        <taxon>Cryptosporidium</taxon>
    </lineage>
</organism>
<comment type="caution">
    <text evidence="1">The sequence shown here is derived from an EMBL/GenBank/DDBJ whole genome shotgun (WGS) entry which is preliminary data.</text>
</comment>
<evidence type="ECO:0000313" key="1">
    <source>
        <dbReference type="EMBL" id="POM82153.1"/>
    </source>
</evidence>
<dbReference type="VEuPathDB" id="CryptoDB:CmeUKMEL1_00970"/>
<sequence length="283" mass="33019">MCDLYSKEIKNIIKETGFDWRKNIKIVDNLIDSIKMNLSKYGKRKRTEYSGIYSCEKKEIDKFYDSQYECNNSGILLITTQINELEQPSDSELFNHSEHQKVTVDRNIENRQEVCIFDETLSKNLFEEEIVHNSTPTPTIINLANKTQKSPTIKTSSSITFLSKNIGIKKRKLILPPIIYGRRLRNENNNKSIKNNLITSQPKRKMKLKGDNCVKEYFVYRDEDYGIIDNTDRLLLQGENVHRQDDDRQTTSEVQDWAIGLVKRYLGETVKLVRQEVSLSIIV</sequence>
<name>A0A2P4YWJ0_9CRYT</name>
<reference evidence="1 2" key="1">
    <citation type="submission" date="2014-04" db="EMBL/GenBank/DDBJ databases">
        <title>Comparative Genomics of Cryptosporidium Species.</title>
        <authorList>
            <person name="Silva J.C."/>
            <person name="Su Q."/>
            <person name="Chalmers R."/>
            <person name="Chibucos M.C."/>
            <person name="Elwin K."/>
            <person name="Godinez A."/>
            <person name="Guo F."/>
            <person name="Huynh K."/>
            <person name="Orvis J."/>
            <person name="Ott S."/>
            <person name="Sadzewicz L."/>
            <person name="Sengamalay N."/>
            <person name="Shetty A."/>
            <person name="Sun M."/>
            <person name="Tallon L."/>
            <person name="Xiao L."/>
            <person name="Zhang H."/>
            <person name="Fraser C.M."/>
            <person name="Zhu G."/>
            <person name="Kissinger J."/>
            <person name="Widmer G."/>
        </authorList>
    </citation>
    <scope>NUCLEOTIDE SEQUENCE [LARGE SCALE GENOMIC DNA]</scope>
    <source>
        <strain evidence="1 2">UKMEL1</strain>
    </source>
</reference>